<proteinExistence type="predicted"/>
<keyword evidence="3" id="KW-1185">Reference proteome</keyword>
<reference evidence="2" key="1">
    <citation type="submission" date="2017-07" db="EMBL/GenBank/DDBJ databases">
        <title>Taro Niue Genome Assembly and Annotation.</title>
        <authorList>
            <person name="Atibalentja N."/>
            <person name="Keating K."/>
            <person name="Fields C.J."/>
        </authorList>
    </citation>
    <scope>NUCLEOTIDE SEQUENCE</scope>
    <source>
        <strain evidence="2">Niue_2</strain>
        <tissue evidence="2">Leaf</tissue>
    </source>
</reference>
<dbReference type="EMBL" id="NMUH01006008">
    <property type="protein sequence ID" value="MQM14223.1"/>
    <property type="molecule type" value="Genomic_DNA"/>
</dbReference>
<evidence type="ECO:0000313" key="2">
    <source>
        <dbReference type="EMBL" id="MQM14223.1"/>
    </source>
</evidence>
<evidence type="ECO:0000256" key="1">
    <source>
        <dbReference type="SAM" id="Phobius"/>
    </source>
</evidence>
<dbReference type="Proteomes" id="UP000652761">
    <property type="component" value="Unassembled WGS sequence"/>
</dbReference>
<organism evidence="2 3">
    <name type="scientific">Colocasia esculenta</name>
    <name type="common">Wild taro</name>
    <name type="synonym">Arum esculentum</name>
    <dbReference type="NCBI Taxonomy" id="4460"/>
    <lineage>
        <taxon>Eukaryota</taxon>
        <taxon>Viridiplantae</taxon>
        <taxon>Streptophyta</taxon>
        <taxon>Embryophyta</taxon>
        <taxon>Tracheophyta</taxon>
        <taxon>Spermatophyta</taxon>
        <taxon>Magnoliopsida</taxon>
        <taxon>Liliopsida</taxon>
        <taxon>Araceae</taxon>
        <taxon>Aroideae</taxon>
        <taxon>Colocasieae</taxon>
        <taxon>Colocasia</taxon>
    </lineage>
</organism>
<comment type="caution">
    <text evidence="2">The sequence shown here is derived from an EMBL/GenBank/DDBJ whole genome shotgun (WGS) entry which is preliminary data.</text>
</comment>
<feature type="transmembrane region" description="Helical" evidence="1">
    <location>
        <begin position="194"/>
        <end position="214"/>
    </location>
</feature>
<gene>
    <name evidence="2" type="ORF">Taro_047151</name>
</gene>
<protein>
    <submittedName>
        <fullName evidence="2">Uncharacterized protein</fullName>
    </submittedName>
</protein>
<keyword evidence="1" id="KW-0812">Transmembrane</keyword>
<keyword evidence="1" id="KW-1133">Transmembrane helix</keyword>
<evidence type="ECO:0000313" key="3">
    <source>
        <dbReference type="Proteomes" id="UP000652761"/>
    </source>
</evidence>
<accession>A0A843WS19</accession>
<sequence>MFFASTTMKFKCHILMKLRMSRVIALIRFTSQEKARTWPWLGNAGISCMGGPRKEYKQSLLTSPLARRVLRCLGTSLKVLGFAPVDRPVDEEAILLSFTDSLLSGSQQEQGGTEASRSVDVSSRLAATYVDVNRYFKHKPRFKFGTLMRPWALQEHCERDCGALLLWPAEKGEVGAPISARCVRPLHRRDHSNSLGTVFWIAFFIITVLAALTIV</sequence>
<keyword evidence="1" id="KW-0472">Membrane</keyword>
<name>A0A843WS19_COLES</name>
<dbReference type="AlphaFoldDB" id="A0A843WS19"/>